<dbReference type="Proteomes" id="UP000499080">
    <property type="component" value="Unassembled WGS sequence"/>
</dbReference>
<name>A0A4Y2HSN0_ARAVE</name>
<comment type="caution">
    <text evidence="1">The sequence shown here is derived from an EMBL/GenBank/DDBJ whole genome shotgun (WGS) entry which is preliminary data.</text>
</comment>
<sequence length="98" mass="10915">MRLSERLIDDCISFRLSSRDSLNANFFGDVCNIVKKDLCSTRIGQSSMTNLGPISTISGRETSNGTGSFSIDLQVRHREEKDLGNHRLQKPKISSAQQ</sequence>
<proteinExistence type="predicted"/>
<reference evidence="1 2" key="1">
    <citation type="journal article" date="2019" name="Sci. Rep.">
        <title>Orb-weaving spider Araneus ventricosus genome elucidates the spidroin gene catalogue.</title>
        <authorList>
            <person name="Kono N."/>
            <person name="Nakamura H."/>
            <person name="Ohtoshi R."/>
            <person name="Moran D.A.P."/>
            <person name="Shinohara A."/>
            <person name="Yoshida Y."/>
            <person name="Fujiwara M."/>
            <person name="Mori M."/>
            <person name="Tomita M."/>
            <person name="Arakawa K."/>
        </authorList>
    </citation>
    <scope>NUCLEOTIDE SEQUENCE [LARGE SCALE GENOMIC DNA]</scope>
</reference>
<accession>A0A4Y2HSN0</accession>
<protein>
    <submittedName>
        <fullName evidence="1">Uncharacterized protein</fullName>
    </submittedName>
</protein>
<evidence type="ECO:0000313" key="1">
    <source>
        <dbReference type="EMBL" id="GBM68292.1"/>
    </source>
</evidence>
<keyword evidence="2" id="KW-1185">Reference proteome</keyword>
<dbReference type="AlphaFoldDB" id="A0A4Y2HSN0"/>
<dbReference type="EMBL" id="BGPR01002132">
    <property type="protein sequence ID" value="GBM68292.1"/>
    <property type="molecule type" value="Genomic_DNA"/>
</dbReference>
<evidence type="ECO:0000313" key="2">
    <source>
        <dbReference type="Proteomes" id="UP000499080"/>
    </source>
</evidence>
<organism evidence="1 2">
    <name type="scientific">Araneus ventricosus</name>
    <name type="common">Orbweaver spider</name>
    <name type="synonym">Epeira ventricosa</name>
    <dbReference type="NCBI Taxonomy" id="182803"/>
    <lineage>
        <taxon>Eukaryota</taxon>
        <taxon>Metazoa</taxon>
        <taxon>Ecdysozoa</taxon>
        <taxon>Arthropoda</taxon>
        <taxon>Chelicerata</taxon>
        <taxon>Arachnida</taxon>
        <taxon>Araneae</taxon>
        <taxon>Araneomorphae</taxon>
        <taxon>Entelegynae</taxon>
        <taxon>Araneoidea</taxon>
        <taxon>Araneidae</taxon>
        <taxon>Araneus</taxon>
    </lineage>
</organism>
<gene>
    <name evidence="1" type="ORF">AVEN_126830_1</name>
</gene>